<accession>A0ABX5FA97</accession>
<feature type="domain" description="LysM" evidence="3">
    <location>
        <begin position="77"/>
        <end position="121"/>
    </location>
</feature>
<dbReference type="Gene3D" id="3.10.350.10">
    <property type="entry name" value="LysM domain"/>
    <property type="match status" value="3"/>
</dbReference>
<keyword evidence="5" id="KW-1185">Reference proteome</keyword>
<evidence type="ECO:0000313" key="4">
    <source>
        <dbReference type="EMBL" id="PSB38105.1"/>
    </source>
</evidence>
<dbReference type="Pfam" id="PF01476">
    <property type="entry name" value="LysM"/>
    <property type="match status" value="3"/>
</dbReference>
<dbReference type="EMBL" id="PVWP01000003">
    <property type="protein sequence ID" value="PSB38105.1"/>
    <property type="molecule type" value="Genomic_DNA"/>
</dbReference>
<evidence type="ECO:0000256" key="1">
    <source>
        <dbReference type="SAM" id="MobiDB-lite"/>
    </source>
</evidence>
<dbReference type="PROSITE" id="PS51782">
    <property type="entry name" value="LYSM"/>
    <property type="match status" value="3"/>
</dbReference>
<dbReference type="PANTHER" id="PTHR33734:SF22">
    <property type="entry name" value="MEMBRANE-BOUND LYTIC MUREIN TRANSGLYCOSYLASE D"/>
    <property type="match status" value="1"/>
</dbReference>
<feature type="signal peptide" evidence="2">
    <location>
        <begin position="1"/>
        <end position="20"/>
    </location>
</feature>
<dbReference type="Proteomes" id="UP000238218">
    <property type="component" value="Unassembled WGS sequence"/>
</dbReference>
<evidence type="ECO:0000256" key="2">
    <source>
        <dbReference type="SAM" id="SignalP"/>
    </source>
</evidence>
<dbReference type="CDD" id="cd00118">
    <property type="entry name" value="LysM"/>
    <property type="match status" value="3"/>
</dbReference>
<feature type="domain" description="LysM" evidence="3">
    <location>
        <begin position="139"/>
        <end position="183"/>
    </location>
</feature>
<evidence type="ECO:0000259" key="3">
    <source>
        <dbReference type="PROSITE" id="PS51782"/>
    </source>
</evidence>
<protein>
    <submittedName>
        <fullName evidence="4">Peptidoglycan-binding protein</fullName>
    </submittedName>
</protein>
<organism evidence="4 5">
    <name type="scientific">Aphanothece cf. minutissima CCALA 015</name>
    <dbReference type="NCBI Taxonomy" id="2107695"/>
    <lineage>
        <taxon>Bacteria</taxon>
        <taxon>Bacillati</taxon>
        <taxon>Cyanobacteriota</taxon>
        <taxon>Cyanophyceae</taxon>
        <taxon>Oscillatoriophycideae</taxon>
        <taxon>Chroococcales</taxon>
        <taxon>Aphanothecaceae</taxon>
        <taxon>Aphanothece</taxon>
    </lineage>
</organism>
<evidence type="ECO:0000313" key="5">
    <source>
        <dbReference type="Proteomes" id="UP000238218"/>
    </source>
</evidence>
<dbReference type="SMART" id="SM00257">
    <property type="entry name" value="LysM"/>
    <property type="match status" value="3"/>
</dbReference>
<reference evidence="4 5" key="2">
    <citation type="submission" date="2018-03" db="EMBL/GenBank/DDBJ databases">
        <title>The ancient ancestry and fast evolution of plastids.</title>
        <authorList>
            <person name="Moore K.R."/>
            <person name="Magnabosco C."/>
            <person name="Momper L."/>
            <person name="Gold D.A."/>
            <person name="Bosak T."/>
            <person name="Fournier G.P."/>
        </authorList>
    </citation>
    <scope>NUCLEOTIDE SEQUENCE [LARGE SCALE GENOMIC DNA]</scope>
    <source>
        <strain evidence="4 5">CCALA 015</strain>
    </source>
</reference>
<dbReference type="InterPro" id="IPR018392">
    <property type="entry name" value="LysM"/>
</dbReference>
<name>A0ABX5FA97_9CHRO</name>
<feature type="compositionally biased region" description="Low complexity" evidence="1">
    <location>
        <begin position="195"/>
        <end position="214"/>
    </location>
</feature>
<dbReference type="InterPro" id="IPR036779">
    <property type="entry name" value="LysM_dom_sf"/>
</dbReference>
<dbReference type="SUPFAM" id="SSF54106">
    <property type="entry name" value="LysM domain"/>
    <property type="match status" value="3"/>
</dbReference>
<comment type="caution">
    <text evidence="4">The sequence shown here is derived from an EMBL/GenBank/DDBJ whole genome shotgun (WGS) entry which is preliminary data.</text>
</comment>
<dbReference type="PANTHER" id="PTHR33734">
    <property type="entry name" value="LYSM DOMAIN-CONTAINING GPI-ANCHORED PROTEIN 2"/>
    <property type="match status" value="1"/>
</dbReference>
<reference evidence="4 5" key="1">
    <citation type="submission" date="2018-02" db="EMBL/GenBank/DDBJ databases">
        <authorList>
            <person name="Moore K."/>
            <person name="Momper L."/>
        </authorList>
    </citation>
    <scope>NUCLEOTIDE SEQUENCE [LARGE SCALE GENOMIC DNA]</scope>
    <source>
        <strain evidence="4 5">CCALA 015</strain>
    </source>
</reference>
<keyword evidence="2" id="KW-0732">Signal</keyword>
<feature type="region of interest" description="Disordered" evidence="1">
    <location>
        <begin position="182"/>
        <end position="285"/>
    </location>
</feature>
<feature type="domain" description="LysM" evidence="3">
    <location>
        <begin position="21"/>
        <end position="65"/>
    </location>
</feature>
<feature type="chain" id="PRO_5045343638" evidence="2">
    <location>
        <begin position="21"/>
        <end position="359"/>
    </location>
</feature>
<proteinExistence type="predicted"/>
<feature type="compositionally biased region" description="Low complexity" evidence="1">
    <location>
        <begin position="222"/>
        <end position="278"/>
    </location>
</feature>
<sequence length="359" mass="37111">MRRPLIALALAMVLPLPALAAQVTVKPGETLSDIAARHRVSVSTLMKINGISDPDLVEAGRTLTLPGGAARPRASGGSLTVAPGETLSEIAERHGITVSRLMQLNGLSKADHIEAGQKLVVPSSPRSAAPVARVNRKANEHVVRSGESLSQIADAYGVPMKQLIALNRISDPDLVESGTRLRLKPASTPAPRPAARPAAAAKPAPKPAATASRPAPAPAARPQPAATAAKPAPAPAQTPAASRPAPSVARATPAATPRPQPATVAAAPRPASTATASPGKPDWRNYGPLQVDWANWQPMGGSMVAPTLNSQGESLYLAVNCSARKLNATSQAGQWKSWDDPQADFEQQLVSDLCKARGS</sequence>
<gene>
    <name evidence="4" type="ORF">C7B81_05160</name>
</gene>
<dbReference type="RefSeq" id="WP_106220235.1">
    <property type="nucleotide sequence ID" value="NZ_PVWP01000003.1"/>
</dbReference>